<proteinExistence type="predicted"/>
<dbReference type="EMBL" id="OA884567">
    <property type="protein sequence ID" value="CAD7280985.1"/>
    <property type="molecule type" value="Genomic_DNA"/>
</dbReference>
<feature type="compositionally biased region" description="Basic residues" evidence="1">
    <location>
        <begin position="67"/>
        <end position="76"/>
    </location>
</feature>
<feature type="chain" id="PRO_5036210807" description="DUF985 domain-containing protein" evidence="2">
    <location>
        <begin position="20"/>
        <end position="289"/>
    </location>
</feature>
<dbReference type="PANTHER" id="PTHR33387">
    <property type="entry name" value="RMLC-LIKE JELLY ROLL FOLD PROTEIN"/>
    <property type="match status" value="1"/>
</dbReference>
<protein>
    <recommendedName>
        <fullName evidence="3">DUF985 domain-containing protein</fullName>
    </recommendedName>
</protein>
<feature type="compositionally biased region" description="Basic and acidic residues" evidence="1">
    <location>
        <begin position="26"/>
        <end position="35"/>
    </location>
</feature>
<gene>
    <name evidence="4" type="ORF">NMOB1V02_LOCUS8640</name>
</gene>
<dbReference type="SUPFAM" id="SSF51182">
    <property type="entry name" value="RmlC-like cupins"/>
    <property type="match status" value="1"/>
</dbReference>
<evidence type="ECO:0000256" key="1">
    <source>
        <dbReference type="SAM" id="MobiDB-lite"/>
    </source>
</evidence>
<feature type="signal peptide" evidence="2">
    <location>
        <begin position="1"/>
        <end position="19"/>
    </location>
</feature>
<dbReference type="InterPro" id="IPR039935">
    <property type="entry name" value="YML079W-like"/>
</dbReference>
<organism evidence="4">
    <name type="scientific">Notodromas monacha</name>
    <dbReference type="NCBI Taxonomy" id="399045"/>
    <lineage>
        <taxon>Eukaryota</taxon>
        <taxon>Metazoa</taxon>
        <taxon>Ecdysozoa</taxon>
        <taxon>Arthropoda</taxon>
        <taxon>Crustacea</taxon>
        <taxon>Oligostraca</taxon>
        <taxon>Ostracoda</taxon>
        <taxon>Podocopa</taxon>
        <taxon>Podocopida</taxon>
        <taxon>Cypridocopina</taxon>
        <taxon>Cypridoidea</taxon>
        <taxon>Cyprididae</taxon>
        <taxon>Notodromas</taxon>
    </lineage>
</organism>
<dbReference type="InterPro" id="IPR011051">
    <property type="entry name" value="RmlC_Cupin_sf"/>
</dbReference>
<feature type="domain" description="DUF985" evidence="3">
    <location>
        <begin position="109"/>
        <end position="247"/>
    </location>
</feature>
<evidence type="ECO:0000313" key="4">
    <source>
        <dbReference type="EMBL" id="CAD7280985.1"/>
    </source>
</evidence>
<evidence type="ECO:0000259" key="3">
    <source>
        <dbReference type="Pfam" id="PF06172"/>
    </source>
</evidence>
<keyword evidence="2" id="KW-0732">Signal</keyword>
<reference evidence="4" key="1">
    <citation type="submission" date="2020-11" db="EMBL/GenBank/DDBJ databases">
        <authorList>
            <person name="Tran Van P."/>
        </authorList>
    </citation>
    <scope>NUCLEOTIDE SEQUENCE</scope>
</reference>
<feature type="compositionally biased region" description="Basic and acidic residues" evidence="1">
    <location>
        <begin position="55"/>
        <end position="66"/>
    </location>
</feature>
<dbReference type="EMBL" id="CAJPEX010002530">
    <property type="protein sequence ID" value="CAG0921137.1"/>
    <property type="molecule type" value="Genomic_DNA"/>
</dbReference>
<sequence length="289" mass="32585">MNARVGAFVIFACFTLGLAAHVHDHHGTEKDDADHGHHHHHHHKKQGEGNQLEIDDGKSEENETDHHNHHHHHHHHEFHEIHDTLHNIVGRWESLEATVCGPQLGQADALIEKHEMSPKHENEQFKAGKTYTVSNVTTSSPSVVNWERSLYSANYYIIERNVVLPWFKMLQSELMGIWLKGGNLLVHAISPNGTHYEVLLGDEIYDSHATFVAIFEPNTWLAVELEDNGVNGGYGFFYNVLIPAYKHEFMVRGTEEELVGILGKEHAAMPGENRENSGHSGVSAGDRDT</sequence>
<dbReference type="InterPro" id="IPR014710">
    <property type="entry name" value="RmlC-like_jellyroll"/>
</dbReference>
<evidence type="ECO:0000313" key="5">
    <source>
        <dbReference type="Proteomes" id="UP000678499"/>
    </source>
</evidence>
<evidence type="ECO:0000256" key="2">
    <source>
        <dbReference type="SAM" id="SignalP"/>
    </source>
</evidence>
<dbReference type="Gene3D" id="2.60.120.10">
    <property type="entry name" value="Jelly Rolls"/>
    <property type="match status" value="1"/>
</dbReference>
<dbReference type="Pfam" id="PF06172">
    <property type="entry name" value="Cupin_5"/>
    <property type="match status" value="1"/>
</dbReference>
<keyword evidence="5" id="KW-1185">Reference proteome</keyword>
<dbReference type="PANTHER" id="PTHR33387:SF3">
    <property type="entry name" value="DUF985 DOMAIN-CONTAINING PROTEIN"/>
    <property type="match status" value="1"/>
</dbReference>
<dbReference type="InterPro" id="IPR009327">
    <property type="entry name" value="Cupin_DUF985"/>
</dbReference>
<feature type="region of interest" description="Disordered" evidence="1">
    <location>
        <begin position="269"/>
        <end position="289"/>
    </location>
</feature>
<name>A0A7R9GFX8_9CRUS</name>
<dbReference type="Proteomes" id="UP000678499">
    <property type="component" value="Unassembled WGS sequence"/>
</dbReference>
<feature type="compositionally biased region" description="Basic residues" evidence="1">
    <location>
        <begin position="36"/>
        <end position="45"/>
    </location>
</feature>
<feature type="region of interest" description="Disordered" evidence="1">
    <location>
        <begin position="26"/>
        <end position="80"/>
    </location>
</feature>
<dbReference type="AlphaFoldDB" id="A0A7R9GFX8"/>
<accession>A0A7R9GFX8</accession>